<evidence type="ECO:0000313" key="3">
    <source>
        <dbReference type="EMBL" id="AGY60139.1"/>
    </source>
</evidence>
<name>U5QR54_GLOK1</name>
<dbReference type="OrthoDB" id="9811471at2"/>
<keyword evidence="1" id="KW-0732">Signal</keyword>
<keyword evidence="4" id="KW-1185">Reference proteome</keyword>
<accession>U5QR54</accession>
<dbReference type="InterPro" id="IPR023631">
    <property type="entry name" value="Amidase_dom"/>
</dbReference>
<feature type="signal peptide" evidence="1">
    <location>
        <begin position="1"/>
        <end position="26"/>
    </location>
</feature>
<dbReference type="RefSeq" id="WP_023175467.1">
    <property type="nucleotide sequence ID" value="NC_022600.1"/>
</dbReference>
<dbReference type="STRING" id="1183438.GKIL_3893"/>
<dbReference type="NCBIfam" id="NF005300">
    <property type="entry name" value="PRK06828.1"/>
    <property type="match status" value="1"/>
</dbReference>
<dbReference type="PANTHER" id="PTHR42678">
    <property type="entry name" value="AMIDASE"/>
    <property type="match status" value="1"/>
</dbReference>
<dbReference type="HOGENOM" id="CLU_009600_14_1_3"/>
<dbReference type="SUPFAM" id="SSF75304">
    <property type="entry name" value="Amidase signature (AS) enzymes"/>
    <property type="match status" value="1"/>
</dbReference>
<evidence type="ECO:0000256" key="1">
    <source>
        <dbReference type="SAM" id="SignalP"/>
    </source>
</evidence>
<dbReference type="InterPro" id="IPR036928">
    <property type="entry name" value="AS_sf"/>
</dbReference>
<dbReference type="Gene3D" id="3.90.1300.10">
    <property type="entry name" value="Amidase signature (AS) domain"/>
    <property type="match status" value="1"/>
</dbReference>
<dbReference type="KEGG" id="glj:GKIL_3893"/>
<dbReference type="Proteomes" id="UP000017396">
    <property type="component" value="Chromosome"/>
</dbReference>
<proteinExistence type="predicted"/>
<dbReference type="Pfam" id="PF01425">
    <property type="entry name" value="Amidase"/>
    <property type="match status" value="1"/>
</dbReference>
<evidence type="ECO:0000313" key="4">
    <source>
        <dbReference type="Proteomes" id="UP000017396"/>
    </source>
</evidence>
<dbReference type="NCBIfam" id="NF006006">
    <property type="entry name" value="PRK08137.1"/>
    <property type="match status" value="1"/>
</dbReference>
<dbReference type="eggNOG" id="COG0154">
    <property type="taxonomic scope" value="Bacteria"/>
</dbReference>
<reference evidence="3 4" key="1">
    <citation type="journal article" date="2013" name="PLoS ONE">
        <title>Cultivation and Complete Genome Sequencing of Gloeobacter kilaueensis sp. nov., from a Lava Cave in Kilauea Caldera, Hawai'i.</title>
        <authorList>
            <person name="Saw J.H."/>
            <person name="Schatz M."/>
            <person name="Brown M.V."/>
            <person name="Kunkel D.D."/>
            <person name="Foster J.S."/>
            <person name="Shick H."/>
            <person name="Christensen S."/>
            <person name="Hou S."/>
            <person name="Wan X."/>
            <person name="Donachie S.P."/>
        </authorList>
    </citation>
    <scope>NUCLEOTIDE SEQUENCE [LARGE SCALE GENOMIC DNA]</scope>
    <source>
        <strain evidence="4">JS</strain>
    </source>
</reference>
<dbReference type="PANTHER" id="PTHR42678:SF34">
    <property type="entry name" value="OS04G0183300 PROTEIN"/>
    <property type="match status" value="1"/>
</dbReference>
<feature type="domain" description="Amidase" evidence="2">
    <location>
        <begin position="62"/>
        <end position="462"/>
    </location>
</feature>
<feature type="chain" id="PRO_5004664164" evidence="1">
    <location>
        <begin position="27"/>
        <end position="524"/>
    </location>
</feature>
<dbReference type="PATRIC" id="fig|1183438.3.peg.3830"/>
<gene>
    <name evidence="3" type="primary">gatA</name>
    <name evidence="3" type="ORF">GKIL_3893</name>
</gene>
<dbReference type="AlphaFoldDB" id="U5QR54"/>
<sequence>MKGKWGRWAWVAGLLLAVAGSKPGLAGSNGASCPAGFAVQEVTVAQLQEALAAGQVTSRCLTQIYLARIARYDKQGPAINSVLELNPDALAIADKLDRERQAGQVRGPLHGIPILIKGNIATHDRMTTTAGSVALAGSIPENDAFIVERLRAAGAVILGKANLTEFANFMSYHMPSGYSSEGGQTLNPYRPKLAGNGLPSLTPCGSSAGSGAATAANLTAISVGTETSGSILCPSSFNSLVGIKPTLGLVSRSGIIPIAHSQDTAGPMTRSVADAAALLNALAGPDPADPITLTSIGKTPADYTEFLNADSLAGARIGIARQYFGGLAPQTLALIQQAIAVLKSKGAIVEPVDIPTFQQLVTDNSKVLLYEFKQDLNKYLSTVGPTSPVKNLTQIILFNNRNRSVALKYGQGLLINSNVQSGNRITEAEAAADRSLDLSLARGGLDTVFAEHQLDALIFPTYFGADIGAKAGYPTIVVPAGYEPGGAPVGISFLGQAFSEPRLIGLGYAYEQASKLRRPPRATP</sequence>
<protein>
    <submittedName>
        <fullName evidence="3">Amidase</fullName>
    </submittedName>
</protein>
<evidence type="ECO:0000259" key="2">
    <source>
        <dbReference type="Pfam" id="PF01425"/>
    </source>
</evidence>
<dbReference type="EMBL" id="CP003587">
    <property type="protein sequence ID" value="AGY60139.1"/>
    <property type="molecule type" value="Genomic_DNA"/>
</dbReference>
<organism evidence="3 4">
    <name type="scientific">Gloeobacter kilaueensis (strain ATCC BAA-2537 / CCAP 1431/1 / ULC 316 / JS1)</name>
    <dbReference type="NCBI Taxonomy" id="1183438"/>
    <lineage>
        <taxon>Bacteria</taxon>
        <taxon>Bacillati</taxon>
        <taxon>Cyanobacteriota</taxon>
        <taxon>Cyanophyceae</taxon>
        <taxon>Gloeobacterales</taxon>
        <taxon>Gloeobacteraceae</taxon>
        <taxon>Gloeobacter</taxon>
    </lineage>
</organism>